<dbReference type="Proteomes" id="UP000694923">
    <property type="component" value="Unplaced"/>
</dbReference>
<gene>
    <name evidence="13" type="primary">DEFB126</name>
</gene>
<evidence type="ECO:0000256" key="5">
    <source>
        <dbReference type="ARBA" id="ARBA00022529"/>
    </source>
</evidence>
<keyword evidence="12" id="KW-1185">Reference proteome</keyword>
<feature type="domain" description="Beta-defensin" evidence="11">
    <location>
        <begin position="26"/>
        <end position="59"/>
    </location>
</feature>
<dbReference type="PANTHER" id="PTHR15001:SF3">
    <property type="entry name" value="BETA-DEFENSIN 123"/>
    <property type="match status" value="1"/>
</dbReference>
<feature type="chain" id="PRO_5045000609" description="Beta-defensin" evidence="10">
    <location>
        <begin position="21"/>
        <end position="106"/>
    </location>
</feature>
<keyword evidence="7 10" id="KW-0211">Defensin</keyword>
<organism evidence="12 13">
    <name type="scientific">Galeopterus variegatus</name>
    <name type="common">Malayan flying lemur</name>
    <name type="synonym">Cynocephalus variegatus</name>
    <dbReference type="NCBI Taxonomy" id="482537"/>
    <lineage>
        <taxon>Eukaryota</taxon>
        <taxon>Metazoa</taxon>
        <taxon>Chordata</taxon>
        <taxon>Craniata</taxon>
        <taxon>Vertebrata</taxon>
        <taxon>Euteleostomi</taxon>
        <taxon>Mammalia</taxon>
        <taxon>Eutheria</taxon>
        <taxon>Euarchontoglires</taxon>
        <taxon>Dermoptera</taxon>
        <taxon>Cynocephalidae</taxon>
        <taxon>Galeopterus</taxon>
    </lineage>
</organism>
<keyword evidence="8 10" id="KW-0044">Antibiotic</keyword>
<sequence>MKSVLFTLAVFMLFAKLVSGHWYVKKCANKTGNCRNKCDTGEMQTKPTSGMCTKLKLCCVPIGNNSCSFVCGETKSTKAPGTVTPGTDAASRTFQPLTPDLGNLVY</sequence>
<evidence type="ECO:0000256" key="7">
    <source>
        <dbReference type="ARBA" id="ARBA00022940"/>
    </source>
</evidence>
<evidence type="ECO:0000256" key="2">
    <source>
        <dbReference type="ARBA" id="ARBA00004613"/>
    </source>
</evidence>
<evidence type="ECO:0000313" key="12">
    <source>
        <dbReference type="Proteomes" id="UP000694923"/>
    </source>
</evidence>
<dbReference type="Pfam" id="PF13841">
    <property type="entry name" value="Defensin_beta_2"/>
    <property type="match status" value="1"/>
</dbReference>
<evidence type="ECO:0000259" key="11">
    <source>
        <dbReference type="Pfam" id="PF13841"/>
    </source>
</evidence>
<dbReference type="RefSeq" id="XP_008580901.1">
    <property type="nucleotide sequence ID" value="XM_008582679.1"/>
</dbReference>
<comment type="function">
    <text evidence="1 10">Has antibacterial activity.</text>
</comment>
<name>A0ABM0RJW0_GALVR</name>
<dbReference type="InterPro" id="IPR025933">
    <property type="entry name" value="Beta_defensin_dom"/>
</dbReference>
<keyword evidence="5 10" id="KW-0929">Antimicrobial</keyword>
<dbReference type="InterPro" id="IPR050544">
    <property type="entry name" value="Beta-defensin"/>
</dbReference>
<evidence type="ECO:0000256" key="8">
    <source>
        <dbReference type="ARBA" id="ARBA00023022"/>
    </source>
</evidence>
<dbReference type="GeneID" id="103598641"/>
<protein>
    <recommendedName>
        <fullName evidence="10">Beta-defensin</fullName>
    </recommendedName>
</protein>
<feature type="signal peptide" evidence="10">
    <location>
        <begin position="1"/>
        <end position="20"/>
    </location>
</feature>
<evidence type="ECO:0000313" key="13">
    <source>
        <dbReference type="RefSeq" id="XP_008580901.1"/>
    </source>
</evidence>
<evidence type="ECO:0000256" key="1">
    <source>
        <dbReference type="ARBA" id="ARBA00002878"/>
    </source>
</evidence>
<comment type="subcellular location">
    <subcellularLocation>
        <location evidence="2 10">Secreted</location>
    </subcellularLocation>
</comment>
<comment type="similarity">
    <text evidence="3 10">Belongs to the beta-defensin family.</text>
</comment>
<keyword evidence="6 10" id="KW-0732">Signal</keyword>
<evidence type="ECO:0000256" key="10">
    <source>
        <dbReference type="RuleBase" id="RU231113"/>
    </source>
</evidence>
<keyword evidence="4 10" id="KW-0964">Secreted</keyword>
<evidence type="ECO:0000256" key="3">
    <source>
        <dbReference type="ARBA" id="ARBA00007371"/>
    </source>
</evidence>
<proteinExistence type="inferred from homology"/>
<evidence type="ECO:0000256" key="6">
    <source>
        <dbReference type="ARBA" id="ARBA00022729"/>
    </source>
</evidence>
<reference evidence="13" key="1">
    <citation type="submission" date="2025-08" db="UniProtKB">
        <authorList>
            <consortium name="RefSeq"/>
        </authorList>
    </citation>
    <scope>IDENTIFICATION</scope>
</reference>
<evidence type="ECO:0000256" key="4">
    <source>
        <dbReference type="ARBA" id="ARBA00022525"/>
    </source>
</evidence>
<keyword evidence="9" id="KW-1015">Disulfide bond</keyword>
<dbReference type="PANTHER" id="PTHR15001">
    <property type="entry name" value="BETA-DEFENSIN 123-RELATED"/>
    <property type="match status" value="1"/>
</dbReference>
<evidence type="ECO:0000256" key="9">
    <source>
        <dbReference type="ARBA" id="ARBA00023157"/>
    </source>
</evidence>
<accession>A0ABM0RJW0</accession>